<dbReference type="InterPro" id="IPR003593">
    <property type="entry name" value="AAA+_ATPase"/>
</dbReference>
<feature type="domain" description="AAA+ ATPase" evidence="3">
    <location>
        <begin position="136"/>
        <end position="286"/>
    </location>
</feature>
<evidence type="ECO:0000313" key="5">
    <source>
        <dbReference type="Proteomes" id="UP000250223"/>
    </source>
</evidence>
<reference evidence="4 5" key="1">
    <citation type="submission" date="2018-06" db="EMBL/GenBank/DDBJ databases">
        <authorList>
            <consortium name="Pathogen Informatics"/>
            <person name="Doyle S."/>
        </authorList>
    </citation>
    <scope>NUCLEOTIDE SEQUENCE [LARGE SCALE GENOMIC DNA]</scope>
    <source>
        <strain evidence="4 5">NCTC13028</strain>
    </source>
</reference>
<protein>
    <submittedName>
        <fullName evidence="4">Stage III sporulation protein AA</fullName>
    </submittedName>
</protein>
<dbReference type="InterPro" id="IPR045735">
    <property type="entry name" value="Spore_III_AA_AAA+_ATPase"/>
</dbReference>
<organism evidence="4 5">
    <name type="scientific">Clostridium cochlearium</name>
    <dbReference type="NCBI Taxonomy" id="1494"/>
    <lineage>
        <taxon>Bacteria</taxon>
        <taxon>Bacillati</taxon>
        <taxon>Bacillota</taxon>
        <taxon>Clostridia</taxon>
        <taxon>Eubacteriales</taxon>
        <taxon>Clostridiaceae</taxon>
        <taxon>Clostridium</taxon>
    </lineage>
</organism>
<dbReference type="Proteomes" id="UP000250223">
    <property type="component" value="Unassembled WGS sequence"/>
</dbReference>
<proteinExistence type="predicted"/>
<sequence length="305" mass="34279">MIEKKEILEILPREIKNQLNAFNFKNIQEIRIRAEKPIIVKEGSNEVITNYMATLEDISSIVKRMSSYSIYAYDDEIKQGYITIKGGHRVGICGKCVLDGEKVKTIKYPASLNIRICREVEGCSNKILPYVLKSSMVENTIIISPPNCGKTTLLRDIAKNLSNGIKRLNLRGVKVCVIDERSEIASCVNGVPQLNIGLRTDVLDSCPKSQGIMMAIRSMSPEVIVCDEIGSREDIESIIKAMNSGVKLITTVHGYDVEDIYEREVFKEAIENKVFQKAIVLSGRKGVGTVEYIYSFEEKNIIYKD</sequence>
<keyword evidence="1" id="KW-0547">Nucleotide-binding</keyword>
<dbReference type="EMBL" id="UAWC01000001">
    <property type="protein sequence ID" value="SQB32886.1"/>
    <property type="molecule type" value="Genomic_DNA"/>
</dbReference>
<name>A0A2X2VUD1_CLOCO</name>
<keyword evidence="2" id="KW-0067">ATP-binding</keyword>
<dbReference type="Gene3D" id="3.40.50.300">
    <property type="entry name" value="P-loop containing nucleotide triphosphate hydrolases"/>
    <property type="match status" value="1"/>
</dbReference>
<dbReference type="GO" id="GO:0005524">
    <property type="term" value="F:ATP binding"/>
    <property type="evidence" value="ECO:0007669"/>
    <property type="project" value="UniProtKB-KW"/>
</dbReference>
<dbReference type="NCBIfam" id="TIGR02858">
    <property type="entry name" value="spore_III_AA"/>
    <property type="match status" value="1"/>
</dbReference>
<evidence type="ECO:0000259" key="3">
    <source>
        <dbReference type="SMART" id="SM00382"/>
    </source>
</evidence>
<dbReference type="PANTHER" id="PTHR20953:SF3">
    <property type="entry name" value="P-LOOP CONTAINING NUCLEOSIDE TRIPHOSPHATE HYDROLASES SUPERFAMILY PROTEIN"/>
    <property type="match status" value="1"/>
</dbReference>
<dbReference type="AlphaFoldDB" id="A0A2X2VUD1"/>
<dbReference type="PANTHER" id="PTHR20953">
    <property type="entry name" value="KINASE-RELATED"/>
    <property type="match status" value="1"/>
</dbReference>
<evidence type="ECO:0000313" key="4">
    <source>
        <dbReference type="EMBL" id="SQB32886.1"/>
    </source>
</evidence>
<gene>
    <name evidence="4" type="ORF">NCTC13028_00051</name>
</gene>
<dbReference type="SUPFAM" id="SSF52540">
    <property type="entry name" value="P-loop containing nucleoside triphosphate hydrolases"/>
    <property type="match status" value="1"/>
</dbReference>
<dbReference type="InterPro" id="IPR014217">
    <property type="entry name" value="Spore_III_AA"/>
</dbReference>
<dbReference type="RefSeq" id="WP_111921020.1">
    <property type="nucleotide sequence ID" value="NZ_JABAGF010000002.1"/>
</dbReference>
<evidence type="ECO:0000256" key="1">
    <source>
        <dbReference type="ARBA" id="ARBA00022741"/>
    </source>
</evidence>
<accession>A0A2X2VUD1</accession>
<dbReference type="SMART" id="SM00382">
    <property type="entry name" value="AAA"/>
    <property type="match status" value="1"/>
</dbReference>
<evidence type="ECO:0000256" key="2">
    <source>
        <dbReference type="ARBA" id="ARBA00022840"/>
    </source>
</evidence>
<dbReference type="Pfam" id="PF19568">
    <property type="entry name" value="Spore_III_AA"/>
    <property type="match status" value="1"/>
</dbReference>
<dbReference type="InterPro" id="IPR027417">
    <property type="entry name" value="P-loop_NTPase"/>
</dbReference>